<accession>A0A392SXG3</accession>
<reference evidence="1 2" key="1">
    <citation type="journal article" date="2018" name="Front. Plant Sci.">
        <title>Red Clover (Trifolium pratense) and Zigzag Clover (T. medium) - A Picture of Genomic Similarities and Differences.</title>
        <authorList>
            <person name="Dluhosova J."/>
            <person name="Istvanek J."/>
            <person name="Nedelnik J."/>
            <person name="Repkova J."/>
        </authorList>
    </citation>
    <scope>NUCLEOTIDE SEQUENCE [LARGE SCALE GENOMIC DNA]</scope>
    <source>
        <strain evidence="2">cv. 10/8</strain>
        <tissue evidence="1">Leaf</tissue>
    </source>
</reference>
<proteinExistence type="predicted"/>
<comment type="caution">
    <text evidence="1">The sequence shown here is derived from an EMBL/GenBank/DDBJ whole genome shotgun (WGS) entry which is preliminary data.</text>
</comment>
<organism evidence="1 2">
    <name type="scientific">Trifolium medium</name>
    <dbReference type="NCBI Taxonomy" id="97028"/>
    <lineage>
        <taxon>Eukaryota</taxon>
        <taxon>Viridiplantae</taxon>
        <taxon>Streptophyta</taxon>
        <taxon>Embryophyta</taxon>
        <taxon>Tracheophyta</taxon>
        <taxon>Spermatophyta</taxon>
        <taxon>Magnoliopsida</taxon>
        <taxon>eudicotyledons</taxon>
        <taxon>Gunneridae</taxon>
        <taxon>Pentapetalae</taxon>
        <taxon>rosids</taxon>
        <taxon>fabids</taxon>
        <taxon>Fabales</taxon>
        <taxon>Fabaceae</taxon>
        <taxon>Papilionoideae</taxon>
        <taxon>50 kb inversion clade</taxon>
        <taxon>NPAAA clade</taxon>
        <taxon>Hologalegina</taxon>
        <taxon>IRL clade</taxon>
        <taxon>Trifolieae</taxon>
        <taxon>Trifolium</taxon>
    </lineage>
</organism>
<dbReference type="AlphaFoldDB" id="A0A392SXG3"/>
<protein>
    <submittedName>
        <fullName evidence="1">Uncharacterized protein</fullName>
    </submittedName>
</protein>
<keyword evidence="2" id="KW-1185">Reference proteome</keyword>
<evidence type="ECO:0000313" key="2">
    <source>
        <dbReference type="Proteomes" id="UP000265520"/>
    </source>
</evidence>
<dbReference type="EMBL" id="LXQA010449551">
    <property type="protein sequence ID" value="MCI52590.1"/>
    <property type="molecule type" value="Genomic_DNA"/>
</dbReference>
<evidence type="ECO:0000313" key="1">
    <source>
        <dbReference type="EMBL" id="MCI52590.1"/>
    </source>
</evidence>
<dbReference type="Proteomes" id="UP000265520">
    <property type="component" value="Unassembled WGS sequence"/>
</dbReference>
<feature type="non-terminal residue" evidence="1">
    <location>
        <position position="1"/>
    </location>
</feature>
<sequence>LSMPLDGAAVALSVLRLREARQAS</sequence>
<name>A0A392SXG3_9FABA</name>